<dbReference type="PANTHER" id="PTHR11910">
    <property type="entry name" value="ATP SYNTHASE DELTA CHAIN"/>
    <property type="match status" value="1"/>
</dbReference>
<keyword evidence="10" id="KW-1185">Reference proteome</keyword>
<keyword evidence="8" id="KW-1003">Cell membrane</keyword>
<evidence type="ECO:0000256" key="4">
    <source>
        <dbReference type="ARBA" id="ARBA00023065"/>
    </source>
</evidence>
<evidence type="ECO:0000256" key="5">
    <source>
        <dbReference type="ARBA" id="ARBA00023136"/>
    </source>
</evidence>
<dbReference type="HAMAP" id="MF_01416">
    <property type="entry name" value="ATP_synth_delta_bact"/>
    <property type="match status" value="1"/>
</dbReference>
<dbReference type="NCBIfam" id="NF009967">
    <property type="entry name" value="PRK13430.1"/>
    <property type="match status" value="1"/>
</dbReference>
<dbReference type="Pfam" id="PF00213">
    <property type="entry name" value="OSCP"/>
    <property type="match status" value="1"/>
</dbReference>
<keyword evidence="4 8" id="KW-0406">Ion transport</keyword>
<comment type="function">
    <text evidence="8">This protein is part of the stalk that links CF(0) to CF(1). It either transmits conformational changes from CF(0) to CF(1) or is implicated in proton conduction.</text>
</comment>
<evidence type="ECO:0000256" key="1">
    <source>
        <dbReference type="ARBA" id="ARBA00004370"/>
    </source>
</evidence>
<evidence type="ECO:0000256" key="3">
    <source>
        <dbReference type="ARBA" id="ARBA00022781"/>
    </source>
</evidence>
<accession>A0A6I4NYE4</accession>
<dbReference type="PROSITE" id="PS00389">
    <property type="entry name" value="ATPASE_DELTA"/>
    <property type="match status" value="1"/>
</dbReference>
<dbReference type="PRINTS" id="PR00125">
    <property type="entry name" value="ATPASEDELTA"/>
</dbReference>
<comment type="similarity">
    <text evidence="8">Belongs to the ATPase delta chain family.</text>
</comment>
<reference evidence="9 10" key="1">
    <citation type="submission" date="2019-12" db="EMBL/GenBank/DDBJ databases">
        <authorList>
            <person name="Kim Y.S."/>
        </authorList>
    </citation>
    <scope>NUCLEOTIDE SEQUENCE [LARGE SCALE GENOMIC DNA]</scope>
    <source>
        <strain evidence="9 10">MMS17-SY077</strain>
    </source>
</reference>
<keyword evidence="6 8" id="KW-0139">CF(1)</keyword>
<evidence type="ECO:0000313" key="10">
    <source>
        <dbReference type="Proteomes" id="UP000438182"/>
    </source>
</evidence>
<name>A0A6I4NYE4_9MICO</name>
<keyword evidence="3 8" id="KW-0375">Hydrogen ion transport</keyword>
<evidence type="ECO:0000256" key="2">
    <source>
        <dbReference type="ARBA" id="ARBA00022448"/>
    </source>
</evidence>
<evidence type="ECO:0000256" key="8">
    <source>
        <dbReference type="HAMAP-Rule" id="MF_01416"/>
    </source>
</evidence>
<dbReference type="EMBL" id="WSTA01000054">
    <property type="protein sequence ID" value="MWB99288.1"/>
    <property type="molecule type" value="Genomic_DNA"/>
</dbReference>
<dbReference type="RefSeq" id="WP_160425402.1">
    <property type="nucleotide sequence ID" value="NZ_WSTA01000054.1"/>
</dbReference>
<organism evidence="9 10">
    <name type="scientific">Agromyces seonyuensis</name>
    <dbReference type="NCBI Taxonomy" id="2662446"/>
    <lineage>
        <taxon>Bacteria</taxon>
        <taxon>Bacillati</taxon>
        <taxon>Actinomycetota</taxon>
        <taxon>Actinomycetes</taxon>
        <taxon>Micrococcales</taxon>
        <taxon>Microbacteriaceae</taxon>
        <taxon>Agromyces</taxon>
    </lineage>
</organism>
<dbReference type="InterPro" id="IPR000711">
    <property type="entry name" value="ATPase_OSCP/dsu"/>
</dbReference>
<sequence length="264" mass="27133">MGSATRQALSAARAAVDSIDRVDTGLAEDVFAAGRVVGESAPLRGALADAEADAAQKRALTAAVFGSQLSAPAVELVSTIASHRWSRQSDLLAGIEEAGIRLAVRAAGSGVDIPAELFAVRRFVAADSEVELALASKLSPVASRVALVERLFAGTTSASTLAIVRALVQQPRGRRIGESLGRAADLAADELGFRVATVTSATPLTAAQLDRLSAGLGSQYEGSIRLNDIVDPTIVGGLRVQIGDDVIDGSIAARLESLRQQLAG</sequence>
<gene>
    <name evidence="8" type="primary">atpH</name>
    <name evidence="9" type="ORF">GB864_12110</name>
</gene>
<dbReference type="AlphaFoldDB" id="A0A6I4NYE4"/>
<dbReference type="GO" id="GO:0045259">
    <property type="term" value="C:proton-transporting ATP synthase complex"/>
    <property type="evidence" value="ECO:0007669"/>
    <property type="project" value="UniProtKB-KW"/>
</dbReference>
<keyword evidence="5 8" id="KW-0472">Membrane</keyword>
<dbReference type="GO" id="GO:0046933">
    <property type="term" value="F:proton-transporting ATP synthase activity, rotational mechanism"/>
    <property type="evidence" value="ECO:0007669"/>
    <property type="project" value="UniProtKB-UniRule"/>
</dbReference>
<comment type="function">
    <text evidence="8">F(1)F(0) ATP synthase produces ATP from ADP in the presence of a proton or sodium gradient. F-type ATPases consist of two structural domains, F(1) containing the extramembraneous catalytic core and F(0) containing the membrane proton channel, linked together by a central stalk and a peripheral stalk. During catalysis, ATP synthesis in the catalytic domain of F(1) is coupled via a rotary mechanism of the central stalk subunits to proton translocation.</text>
</comment>
<evidence type="ECO:0000256" key="6">
    <source>
        <dbReference type="ARBA" id="ARBA00023196"/>
    </source>
</evidence>
<protein>
    <recommendedName>
        <fullName evidence="8">ATP synthase subunit delta</fullName>
    </recommendedName>
    <alternativeName>
        <fullName evidence="8">ATP synthase F(1) sector subunit delta</fullName>
    </alternativeName>
    <alternativeName>
        <fullName evidence="8">F-type ATPase subunit delta</fullName>
        <shortName evidence="8">F-ATPase subunit delta</shortName>
    </alternativeName>
</protein>
<comment type="subcellular location">
    <subcellularLocation>
        <location evidence="8">Cell membrane</location>
        <topology evidence="8">Peripheral membrane protein</topology>
    </subcellularLocation>
    <subcellularLocation>
        <location evidence="1">Membrane</location>
    </subcellularLocation>
</comment>
<keyword evidence="7 8" id="KW-0066">ATP synthesis</keyword>
<keyword evidence="2 8" id="KW-0813">Transport</keyword>
<evidence type="ECO:0000256" key="7">
    <source>
        <dbReference type="ARBA" id="ARBA00023310"/>
    </source>
</evidence>
<dbReference type="InterPro" id="IPR020781">
    <property type="entry name" value="ATPase_OSCP/d_CS"/>
</dbReference>
<evidence type="ECO:0000313" key="9">
    <source>
        <dbReference type="EMBL" id="MWB99288.1"/>
    </source>
</evidence>
<dbReference type="Proteomes" id="UP000438182">
    <property type="component" value="Unassembled WGS sequence"/>
</dbReference>
<comment type="caution">
    <text evidence="9">The sequence shown here is derived from an EMBL/GenBank/DDBJ whole genome shotgun (WGS) entry which is preliminary data.</text>
</comment>
<dbReference type="GO" id="GO:0005886">
    <property type="term" value="C:plasma membrane"/>
    <property type="evidence" value="ECO:0007669"/>
    <property type="project" value="UniProtKB-SubCell"/>
</dbReference>
<proteinExistence type="inferred from homology"/>